<dbReference type="PANTHER" id="PTHR36507">
    <property type="entry name" value="BLL1555 PROTEIN"/>
    <property type="match status" value="1"/>
</dbReference>
<name>A0ABP7I9C1_9ACTN</name>
<proteinExistence type="predicted"/>
<sequence>MYRTLVALAAAATVGSLSLSAPATAGVSTDTVSISSFSFAPEALRVAQGATVTWTNLDPTLHTVTSDVGLFDTGDIAAGGGTASLTFDSAGRFRYHCMHHSFMRASVVVPLVVDGGSAADGWKLRWATGAAPDGVAYDVQFRKADAKTWRNLRQDTTHAGGKLNPSAPGDYVVRARTSNTALGEESGWSPKVPLTIS</sequence>
<evidence type="ECO:0000259" key="2">
    <source>
        <dbReference type="Pfam" id="PF13473"/>
    </source>
</evidence>
<accession>A0ABP7I9C1</accession>
<dbReference type="RefSeq" id="WP_344773698.1">
    <property type="nucleotide sequence ID" value="NZ_BAABAH010000003.1"/>
</dbReference>
<dbReference type="InterPro" id="IPR052721">
    <property type="entry name" value="ET_Amicyanin"/>
</dbReference>
<dbReference type="PANTHER" id="PTHR36507:SF1">
    <property type="entry name" value="BLL1555 PROTEIN"/>
    <property type="match status" value="1"/>
</dbReference>
<dbReference type="SUPFAM" id="SSF49503">
    <property type="entry name" value="Cupredoxins"/>
    <property type="match status" value="1"/>
</dbReference>
<organism evidence="3 4">
    <name type="scientific">Nocardioides panacisoli</name>
    <dbReference type="NCBI Taxonomy" id="627624"/>
    <lineage>
        <taxon>Bacteria</taxon>
        <taxon>Bacillati</taxon>
        <taxon>Actinomycetota</taxon>
        <taxon>Actinomycetes</taxon>
        <taxon>Propionibacteriales</taxon>
        <taxon>Nocardioidaceae</taxon>
        <taxon>Nocardioides</taxon>
    </lineage>
</organism>
<evidence type="ECO:0000313" key="4">
    <source>
        <dbReference type="Proteomes" id="UP001501821"/>
    </source>
</evidence>
<keyword evidence="4" id="KW-1185">Reference proteome</keyword>
<dbReference type="Pfam" id="PF13473">
    <property type="entry name" value="Cupredoxin_1"/>
    <property type="match status" value="1"/>
</dbReference>
<gene>
    <name evidence="3" type="ORF">GCM10022242_14000</name>
</gene>
<protein>
    <recommendedName>
        <fullName evidence="2">EfeO-type cupredoxin-like domain-containing protein</fullName>
    </recommendedName>
</protein>
<dbReference type="InterPro" id="IPR028096">
    <property type="entry name" value="EfeO_Cupredoxin"/>
</dbReference>
<reference evidence="4" key="1">
    <citation type="journal article" date="2019" name="Int. J. Syst. Evol. Microbiol.">
        <title>The Global Catalogue of Microorganisms (GCM) 10K type strain sequencing project: providing services to taxonomists for standard genome sequencing and annotation.</title>
        <authorList>
            <consortium name="The Broad Institute Genomics Platform"/>
            <consortium name="The Broad Institute Genome Sequencing Center for Infectious Disease"/>
            <person name="Wu L."/>
            <person name="Ma J."/>
        </authorList>
    </citation>
    <scope>NUCLEOTIDE SEQUENCE [LARGE SCALE GENOMIC DNA]</scope>
    <source>
        <strain evidence="4">JCM 16953</strain>
    </source>
</reference>
<dbReference type="InterPro" id="IPR008972">
    <property type="entry name" value="Cupredoxin"/>
</dbReference>
<feature type="domain" description="EfeO-type cupredoxin-like" evidence="2">
    <location>
        <begin position="16"/>
        <end position="109"/>
    </location>
</feature>
<dbReference type="Proteomes" id="UP001501821">
    <property type="component" value="Unassembled WGS sequence"/>
</dbReference>
<dbReference type="Gene3D" id="2.60.40.420">
    <property type="entry name" value="Cupredoxins - blue copper proteins"/>
    <property type="match status" value="1"/>
</dbReference>
<keyword evidence="1" id="KW-0732">Signal</keyword>
<comment type="caution">
    <text evidence="3">The sequence shown here is derived from an EMBL/GenBank/DDBJ whole genome shotgun (WGS) entry which is preliminary data.</text>
</comment>
<evidence type="ECO:0000256" key="1">
    <source>
        <dbReference type="SAM" id="SignalP"/>
    </source>
</evidence>
<feature type="signal peptide" evidence="1">
    <location>
        <begin position="1"/>
        <end position="25"/>
    </location>
</feature>
<evidence type="ECO:0000313" key="3">
    <source>
        <dbReference type="EMBL" id="GAA3812716.1"/>
    </source>
</evidence>
<feature type="chain" id="PRO_5045948245" description="EfeO-type cupredoxin-like domain-containing protein" evidence="1">
    <location>
        <begin position="26"/>
        <end position="197"/>
    </location>
</feature>
<dbReference type="EMBL" id="BAABAH010000003">
    <property type="protein sequence ID" value="GAA3812716.1"/>
    <property type="molecule type" value="Genomic_DNA"/>
</dbReference>